<evidence type="ECO:0000313" key="7">
    <source>
        <dbReference type="EMBL" id="KYN13234.1"/>
    </source>
</evidence>
<feature type="domain" description="Myb/SANT-like DNA-binding" evidence="6">
    <location>
        <begin position="3"/>
        <end position="77"/>
    </location>
</feature>
<reference evidence="7 8" key="1">
    <citation type="submission" date="2015-09" db="EMBL/GenBank/DDBJ databases">
        <title>Trachymyrmex cornetzi WGS genome.</title>
        <authorList>
            <person name="Nygaard S."/>
            <person name="Hu H."/>
            <person name="Boomsma J."/>
            <person name="Zhang G."/>
        </authorList>
    </citation>
    <scope>NUCLEOTIDE SEQUENCE [LARGE SCALE GENOMIC DNA]</scope>
    <source>
        <strain evidence="7">Tcor2-1</strain>
        <tissue evidence="7">Whole body</tissue>
    </source>
</reference>
<comment type="function">
    <text evidence="5">Involved in transvection phenomena (= synapsis-dependent gene expression), where the synaptic pairing of chromosomes carrying genes with which zeste interacts influences the expression of these genes. Zeste binds to DNA and stimulates transcription from a nearby promoter.</text>
</comment>
<evidence type="ECO:0000259" key="6">
    <source>
        <dbReference type="Pfam" id="PF13873"/>
    </source>
</evidence>
<evidence type="ECO:0000256" key="1">
    <source>
        <dbReference type="ARBA" id="ARBA00011764"/>
    </source>
</evidence>
<comment type="subunit">
    <text evidence="1">Self-associates forming complexes of several hundred monomers.</text>
</comment>
<evidence type="ECO:0000256" key="5">
    <source>
        <dbReference type="ARBA" id="ARBA00025466"/>
    </source>
</evidence>
<name>A0A151IYI1_9HYME</name>
<protein>
    <recommendedName>
        <fullName evidence="2">Regulatory protein zeste</fullName>
    </recommendedName>
</protein>
<evidence type="ECO:0000313" key="8">
    <source>
        <dbReference type="Proteomes" id="UP000078492"/>
    </source>
</evidence>
<organism evidence="7 8">
    <name type="scientific">Trachymyrmex cornetzi</name>
    <dbReference type="NCBI Taxonomy" id="471704"/>
    <lineage>
        <taxon>Eukaryota</taxon>
        <taxon>Metazoa</taxon>
        <taxon>Ecdysozoa</taxon>
        <taxon>Arthropoda</taxon>
        <taxon>Hexapoda</taxon>
        <taxon>Insecta</taxon>
        <taxon>Pterygota</taxon>
        <taxon>Neoptera</taxon>
        <taxon>Endopterygota</taxon>
        <taxon>Hymenoptera</taxon>
        <taxon>Apocrita</taxon>
        <taxon>Aculeata</taxon>
        <taxon>Formicoidea</taxon>
        <taxon>Formicidae</taxon>
        <taxon>Myrmicinae</taxon>
        <taxon>Trachymyrmex</taxon>
    </lineage>
</organism>
<evidence type="ECO:0000256" key="2">
    <source>
        <dbReference type="ARBA" id="ARBA00016807"/>
    </source>
</evidence>
<evidence type="ECO:0000256" key="4">
    <source>
        <dbReference type="ARBA" id="ARBA00023163"/>
    </source>
</evidence>
<gene>
    <name evidence="7" type="ORF">ALC57_14571</name>
</gene>
<evidence type="ECO:0000256" key="3">
    <source>
        <dbReference type="ARBA" id="ARBA00023015"/>
    </source>
</evidence>
<dbReference type="EMBL" id="KQ980775">
    <property type="protein sequence ID" value="KYN13234.1"/>
    <property type="molecule type" value="Genomic_DNA"/>
</dbReference>
<keyword evidence="4" id="KW-0804">Transcription</keyword>
<dbReference type="STRING" id="471704.A0A151IYI1"/>
<dbReference type="Proteomes" id="UP000078492">
    <property type="component" value="Unassembled WGS sequence"/>
</dbReference>
<dbReference type="Pfam" id="PF13873">
    <property type="entry name" value="Myb_DNA-bind_5"/>
    <property type="match status" value="1"/>
</dbReference>
<dbReference type="InterPro" id="IPR028002">
    <property type="entry name" value="Myb_DNA-bind_5"/>
</dbReference>
<dbReference type="PANTHER" id="PTHR21411:SF0">
    <property type="entry name" value="REGULATORY PROTEIN ZESTE"/>
    <property type="match status" value="1"/>
</dbReference>
<accession>A0A151IYI1</accession>
<keyword evidence="8" id="KW-1185">Reference proteome</keyword>
<keyword evidence="3" id="KW-0805">Transcription regulation</keyword>
<dbReference type="PANTHER" id="PTHR21411">
    <property type="entry name" value="APONTIC"/>
    <property type="match status" value="1"/>
</dbReference>
<dbReference type="AlphaFoldDB" id="A0A151IYI1"/>
<sequence>MQREKNFTQKEKSYLLDLIFMYRNVIESKITDHLNNLHKDKAWASITQEYNKNTESKRIEKNLRYCWDNIKKGMRKYCAAWKCEMYKTGNKFVVLYVSADIRPSLVCSKIQFLSWKLNKSKIQFKY</sequence>
<proteinExistence type="predicted"/>